<dbReference type="AlphaFoldDB" id="A0A7H4N586"/>
<evidence type="ECO:0000313" key="2">
    <source>
        <dbReference type="EMBL" id="STV78514.1"/>
    </source>
</evidence>
<accession>A0A7H4N586</accession>
<feature type="compositionally biased region" description="Basic residues" evidence="1">
    <location>
        <begin position="1"/>
        <end position="10"/>
    </location>
</feature>
<sequence length="190" mass="20889">MAVPSVRHHDRGGEQVVGKTSSAGSSPGKAFTPRPRDFRARCLREGDWVPGQAWQRRLRDGVEGFRSPSSRRKCLIEARERVKGGENRLPLYNPRGPAKKSVLRTALTSRTSACGRLNSTLLVPSLGLAPTGPAQALFKIAPGNFVVSRFASVRHPWRPALVFGPPVRRFQRGPGHRCMTRCFRNISAAA</sequence>
<organism evidence="2 3">
    <name type="scientific">Klebsiella michiganensis</name>
    <dbReference type="NCBI Taxonomy" id="1134687"/>
    <lineage>
        <taxon>Bacteria</taxon>
        <taxon>Pseudomonadati</taxon>
        <taxon>Pseudomonadota</taxon>
        <taxon>Gammaproteobacteria</taxon>
        <taxon>Enterobacterales</taxon>
        <taxon>Enterobacteriaceae</taxon>
        <taxon>Klebsiella/Raoultella group</taxon>
        <taxon>Klebsiella</taxon>
    </lineage>
</organism>
<dbReference type="Proteomes" id="UP000254863">
    <property type="component" value="Unassembled WGS sequence"/>
</dbReference>
<evidence type="ECO:0000313" key="3">
    <source>
        <dbReference type="Proteomes" id="UP000254863"/>
    </source>
</evidence>
<feature type="region of interest" description="Disordered" evidence="1">
    <location>
        <begin position="1"/>
        <end position="36"/>
    </location>
</feature>
<evidence type="ECO:0000256" key="1">
    <source>
        <dbReference type="SAM" id="MobiDB-lite"/>
    </source>
</evidence>
<reference evidence="2 3" key="1">
    <citation type="submission" date="2018-06" db="EMBL/GenBank/DDBJ databases">
        <authorList>
            <consortium name="Pathogen Informatics"/>
            <person name="Doyle S."/>
        </authorList>
    </citation>
    <scope>NUCLEOTIDE SEQUENCE [LARGE SCALE GENOMIC DNA]</scope>
    <source>
        <strain evidence="2 3">NCTC11685</strain>
    </source>
</reference>
<gene>
    <name evidence="2" type="ORF">NCTC11685_02213</name>
</gene>
<proteinExistence type="predicted"/>
<name>A0A7H4N586_9ENTR</name>
<protein>
    <submittedName>
        <fullName evidence="2">Uncharacterized protein</fullName>
    </submittedName>
</protein>
<comment type="caution">
    <text evidence="2">The sequence shown here is derived from an EMBL/GenBank/DDBJ whole genome shotgun (WGS) entry which is preliminary data.</text>
</comment>
<dbReference type="EMBL" id="UGMS01000001">
    <property type="protein sequence ID" value="STV78514.1"/>
    <property type="molecule type" value="Genomic_DNA"/>
</dbReference>